<name>A0A086QPX0_TOXGO</name>
<evidence type="ECO:0000256" key="1">
    <source>
        <dbReference type="SAM" id="MobiDB-lite"/>
    </source>
</evidence>
<dbReference type="VEuPathDB" id="ToxoDB:TGMAS_360670"/>
<dbReference type="EMBL" id="AEXC02001126">
    <property type="protein sequence ID" value="KFH14652.1"/>
    <property type="molecule type" value="Genomic_DNA"/>
</dbReference>
<feature type="compositionally biased region" description="Pro residues" evidence="1">
    <location>
        <begin position="1"/>
        <end position="10"/>
    </location>
</feature>
<gene>
    <name evidence="2" type="ORF">TGMAS_360670</name>
</gene>
<feature type="region of interest" description="Disordered" evidence="1">
    <location>
        <begin position="1"/>
        <end position="47"/>
    </location>
</feature>
<comment type="caution">
    <text evidence="2">The sequence shown here is derived from an EMBL/GenBank/DDBJ whole genome shotgun (WGS) entry which is preliminary data.</text>
</comment>
<reference evidence="2 3" key="1">
    <citation type="submission" date="2014-04" db="EMBL/GenBank/DDBJ databases">
        <authorList>
            <person name="Sibley D."/>
            <person name="Venepally P."/>
            <person name="Karamycheva S."/>
            <person name="Hadjithomas M."/>
            <person name="Khan A."/>
            <person name="Brunk B."/>
            <person name="Roos D."/>
            <person name="Caler E."/>
            <person name="Lorenzi H."/>
        </authorList>
    </citation>
    <scope>NUCLEOTIDE SEQUENCE [LARGE SCALE GENOMIC DNA]</scope>
    <source>
        <strain evidence="2 3">MAS</strain>
    </source>
</reference>
<evidence type="ECO:0000313" key="2">
    <source>
        <dbReference type="EMBL" id="KFH14652.1"/>
    </source>
</evidence>
<dbReference type="AlphaFoldDB" id="A0A086QPX0"/>
<dbReference type="Proteomes" id="UP000028821">
    <property type="component" value="Unassembled WGS sequence"/>
</dbReference>
<proteinExistence type="predicted"/>
<evidence type="ECO:0000313" key="3">
    <source>
        <dbReference type="Proteomes" id="UP000028821"/>
    </source>
</evidence>
<feature type="compositionally biased region" description="Basic and acidic residues" evidence="1">
    <location>
        <begin position="29"/>
        <end position="41"/>
    </location>
</feature>
<sequence>MCTQTSPPPYIDNGQNSRSSHLARPVHYSSREYEGEYEKPKGRTGQQYGEDHCVERLLVTQQRWSHCGKRSVQSRIKSPTQRLTELSFQWTLQLSTFPVEKSQLSNRRIQYRAVDVPFTKLAFKTLYLLG</sequence>
<organism evidence="2 3">
    <name type="scientific">Toxoplasma gondii MAS</name>
    <dbReference type="NCBI Taxonomy" id="943118"/>
    <lineage>
        <taxon>Eukaryota</taxon>
        <taxon>Sar</taxon>
        <taxon>Alveolata</taxon>
        <taxon>Apicomplexa</taxon>
        <taxon>Conoidasida</taxon>
        <taxon>Coccidia</taxon>
        <taxon>Eucoccidiorida</taxon>
        <taxon>Eimeriorina</taxon>
        <taxon>Sarcocystidae</taxon>
        <taxon>Toxoplasma</taxon>
    </lineage>
</organism>
<accession>A0A086QPX0</accession>
<protein>
    <submittedName>
        <fullName evidence="2">Uncharacterized protein</fullName>
    </submittedName>
</protein>